<dbReference type="CDD" id="cd22952">
    <property type="entry name" value="ART10-like"/>
    <property type="match status" value="1"/>
</dbReference>
<evidence type="ECO:0000259" key="3">
    <source>
        <dbReference type="Pfam" id="PF00339"/>
    </source>
</evidence>
<gene>
    <name evidence="4" type="ORF">FF38_04036</name>
</gene>
<name>A0A0L0BV47_LUCCU</name>
<dbReference type="InterPro" id="IPR014756">
    <property type="entry name" value="Ig_E-set"/>
</dbReference>
<evidence type="ECO:0000256" key="2">
    <source>
        <dbReference type="SAM" id="MobiDB-lite"/>
    </source>
</evidence>
<dbReference type="AlphaFoldDB" id="A0A0L0BV47"/>
<evidence type="ECO:0000256" key="1">
    <source>
        <dbReference type="ARBA" id="ARBA00005298"/>
    </source>
</evidence>
<sequence length="415" mass="46752">HSVSESQNEGRNEPILSISETEGRILFAAFIDAIEDYEIYEYCIEPQPLYSANGLYCYNMLFNMHMLTKVNFLLNKKHEHSRTTTSGQKEEAESSQLNCPFFLMSFRIELAPNSTEWYTSNDKIKGQVILDSKTTVEILKIDITLRGITQVSLTRVDDKGQKFTDHVDETIVLLNKNVRLFPPADHVHADKYSLRPGTHKWDFEFEMPLSGEEEITDKNLLPPSLSDIDPEIGFTKYSLIAEIERSSILHLGMSKSSIEHPIVFLPGDNIDLEACPTYGVFNAMLSRVQTNPKSVSGLLARIVTTLAHDRAQTCQGIGSFEVSTELLLTPGLKFSFNLEAFCLKPDERVSIYGVKIELSIMPLKSLYENKIVQIYLLGKTGPDYARPFKVPSLFGDMGKPAEEAPKTEAKPVKNE</sequence>
<keyword evidence="5" id="KW-1185">Reference proteome</keyword>
<dbReference type="InterPro" id="IPR011021">
    <property type="entry name" value="Arrestin-like_N"/>
</dbReference>
<organism evidence="4 5">
    <name type="scientific">Lucilia cuprina</name>
    <name type="common">Green bottle fly</name>
    <name type="synonym">Australian sheep blowfly</name>
    <dbReference type="NCBI Taxonomy" id="7375"/>
    <lineage>
        <taxon>Eukaryota</taxon>
        <taxon>Metazoa</taxon>
        <taxon>Ecdysozoa</taxon>
        <taxon>Arthropoda</taxon>
        <taxon>Hexapoda</taxon>
        <taxon>Insecta</taxon>
        <taxon>Pterygota</taxon>
        <taxon>Neoptera</taxon>
        <taxon>Endopterygota</taxon>
        <taxon>Diptera</taxon>
        <taxon>Brachycera</taxon>
        <taxon>Muscomorpha</taxon>
        <taxon>Oestroidea</taxon>
        <taxon>Calliphoridae</taxon>
        <taxon>Luciliinae</taxon>
        <taxon>Lucilia</taxon>
    </lineage>
</organism>
<reference evidence="4 5" key="1">
    <citation type="journal article" date="2015" name="Nat. Commun.">
        <title>Lucilia cuprina genome unlocks parasitic fly biology to underpin future interventions.</title>
        <authorList>
            <person name="Anstead C.A."/>
            <person name="Korhonen P.K."/>
            <person name="Young N.D."/>
            <person name="Hall R.S."/>
            <person name="Jex A.R."/>
            <person name="Murali S.C."/>
            <person name="Hughes D.S."/>
            <person name="Lee S.F."/>
            <person name="Perry T."/>
            <person name="Stroehlein A.J."/>
            <person name="Ansell B.R."/>
            <person name="Breugelmans B."/>
            <person name="Hofmann A."/>
            <person name="Qu J."/>
            <person name="Dugan S."/>
            <person name="Lee S.L."/>
            <person name="Chao H."/>
            <person name="Dinh H."/>
            <person name="Han Y."/>
            <person name="Doddapaneni H.V."/>
            <person name="Worley K.C."/>
            <person name="Muzny D.M."/>
            <person name="Ioannidis P."/>
            <person name="Waterhouse R.M."/>
            <person name="Zdobnov E.M."/>
            <person name="James P.J."/>
            <person name="Bagnall N.H."/>
            <person name="Kotze A.C."/>
            <person name="Gibbs R.A."/>
            <person name="Richards S."/>
            <person name="Batterham P."/>
            <person name="Gasser R.B."/>
        </authorList>
    </citation>
    <scope>NUCLEOTIDE SEQUENCE [LARGE SCALE GENOMIC DNA]</scope>
    <source>
        <strain evidence="4 5">LS</strain>
        <tissue evidence="4">Full body</tissue>
    </source>
</reference>
<dbReference type="Pfam" id="PF10032">
    <property type="entry name" value="Pho88"/>
    <property type="match status" value="1"/>
</dbReference>
<feature type="region of interest" description="Disordered" evidence="2">
    <location>
        <begin position="396"/>
        <end position="415"/>
    </location>
</feature>
<proteinExistence type="inferred from homology"/>
<dbReference type="Pfam" id="PF00339">
    <property type="entry name" value="Arrestin_N"/>
    <property type="match status" value="1"/>
</dbReference>
<comment type="caution">
    <text evidence="4">The sequence shown here is derived from an EMBL/GenBank/DDBJ whole genome shotgun (WGS) entry which is preliminary data.</text>
</comment>
<dbReference type="GO" id="GO:0005783">
    <property type="term" value="C:endoplasmic reticulum"/>
    <property type="evidence" value="ECO:0007669"/>
    <property type="project" value="InterPro"/>
</dbReference>
<dbReference type="EMBL" id="JRES01001292">
    <property type="protein sequence ID" value="KNC23902.1"/>
    <property type="molecule type" value="Genomic_DNA"/>
</dbReference>
<feature type="compositionally biased region" description="Basic and acidic residues" evidence="2">
    <location>
        <begin position="399"/>
        <end position="415"/>
    </location>
</feature>
<dbReference type="SUPFAM" id="SSF81296">
    <property type="entry name" value="E set domains"/>
    <property type="match status" value="1"/>
</dbReference>
<dbReference type="Gene3D" id="2.60.40.640">
    <property type="match status" value="1"/>
</dbReference>
<evidence type="ECO:0000313" key="5">
    <source>
        <dbReference type="Proteomes" id="UP000037069"/>
    </source>
</evidence>
<feature type="domain" description="Arrestin-like N-terminal" evidence="3">
    <location>
        <begin position="106"/>
        <end position="247"/>
    </location>
</feature>
<accession>A0A0L0BV47</accession>
<dbReference type="InterPro" id="IPR014752">
    <property type="entry name" value="Arrestin-like_C"/>
</dbReference>
<dbReference type="Proteomes" id="UP000037069">
    <property type="component" value="Unassembled WGS sequence"/>
</dbReference>
<comment type="similarity">
    <text evidence="1">Belongs to the arrestin family.</text>
</comment>
<dbReference type="GO" id="GO:0045047">
    <property type="term" value="P:protein targeting to ER"/>
    <property type="evidence" value="ECO:0007669"/>
    <property type="project" value="InterPro"/>
</dbReference>
<dbReference type="InterPro" id="IPR012098">
    <property type="entry name" value="SND3_fun"/>
</dbReference>
<feature type="non-terminal residue" evidence="4">
    <location>
        <position position="1"/>
    </location>
</feature>
<evidence type="ECO:0000313" key="4">
    <source>
        <dbReference type="EMBL" id="KNC23902.1"/>
    </source>
</evidence>
<protein>
    <recommendedName>
        <fullName evidence="3">Arrestin-like N-terminal domain-containing protein</fullName>
    </recommendedName>
</protein>